<dbReference type="RefSeq" id="WP_157927057.1">
    <property type="nucleotide sequence ID" value="NZ_LT841358.1"/>
</dbReference>
<evidence type="ECO:0000256" key="1">
    <source>
        <dbReference type="SAM" id="MobiDB-lite"/>
    </source>
</evidence>
<name>A0A2H1FE29_9ARCH</name>
<feature type="region of interest" description="Disordered" evidence="1">
    <location>
        <begin position="105"/>
        <end position="132"/>
    </location>
</feature>
<gene>
    <name evidence="2" type="ORF">NCS_10825</name>
</gene>
<accession>A0A2H1FE29</accession>
<dbReference type="EMBL" id="LT841358">
    <property type="protein sequence ID" value="SMH71018.1"/>
    <property type="molecule type" value="Genomic_DNA"/>
</dbReference>
<dbReference type="Proteomes" id="UP000230607">
    <property type="component" value="Chromosome 1"/>
</dbReference>
<keyword evidence="3" id="KW-1185">Reference proteome</keyword>
<evidence type="ECO:0000313" key="3">
    <source>
        <dbReference type="Proteomes" id="UP000230607"/>
    </source>
</evidence>
<reference evidence="3" key="1">
    <citation type="submission" date="2017-03" db="EMBL/GenBank/DDBJ databases">
        <authorList>
            <person name="Herbold C."/>
        </authorList>
    </citation>
    <scope>NUCLEOTIDE SEQUENCE [LARGE SCALE GENOMIC DNA]</scope>
</reference>
<proteinExistence type="predicted"/>
<sequence length="132" mass="13698">MSNKIALLLFTTSVLLTSVIAVFVPQASALTPSTRFDTISTASFGHSVVCGDHVCAPGEHTAWIDAMWASQKVSYDKIGSALHGEDVMAALAGSAAFHGNNTMNSPTGNNMTSSMNSPTGNNMTSSMSMPSP</sequence>
<protein>
    <submittedName>
        <fullName evidence="2">Uncharacterized protein</fullName>
    </submittedName>
</protein>
<evidence type="ECO:0000313" key="2">
    <source>
        <dbReference type="EMBL" id="SMH71018.1"/>
    </source>
</evidence>
<organism evidence="2 3">
    <name type="scientific">Candidatus Nitrosotalea okcheonensis</name>
    <dbReference type="NCBI Taxonomy" id="1903276"/>
    <lineage>
        <taxon>Archaea</taxon>
        <taxon>Nitrososphaerota</taxon>
        <taxon>Nitrososphaeria</taxon>
        <taxon>Nitrosotaleales</taxon>
        <taxon>Nitrosotaleaceae</taxon>
        <taxon>Nitrosotalea</taxon>
    </lineage>
</organism>
<dbReference type="AlphaFoldDB" id="A0A2H1FE29"/>
<dbReference type="OrthoDB" id="11723at2157"/>